<feature type="binding site" evidence="6">
    <location>
        <position position="361"/>
    </location>
    <ligand>
        <name>Mg(2+)</name>
        <dbReference type="ChEBI" id="CHEBI:18420"/>
        <label>1</label>
        <note>catalytic</note>
    </ligand>
</feature>
<dbReference type="GO" id="GO:0000103">
    <property type="term" value="P:sulfate assimilation"/>
    <property type="evidence" value="ECO:0007669"/>
    <property type="project" value="TreeGrafter"/>
</dbReference>
<name>A0A2P6Q3J7_ROSCH</name>
<evidence type="ECO:0000313" key="8">
    <source>
        <dbReference type="Proteomes" id="UP000238479"/>
    </source>
</evidence>
<dbReference type="OMA" id="EGCIFFA"/>
<dbReference type="GO" id="GO:0046872">
    <property type="term" value="F:metal ion binding"/>
    <property type="evidence" value="ECO:0007669"/>
    <property type="project" value="UniProtKB-KW"/>
</dbReference>
<feature type="binding site" evidence="6">
    <location>
        <position position="191"/>
    </location>
    <ligand>
        <name>Mg(2+)</name>
        <dbReference type="ChEBI" id="CHEBI:18420"/>
        <label>1</label>
        <note>catalytic</note>
    </ligand>
</feature>
<reference evidence="7 8" key="1">
    <citation type="journal article" date="2018" name="Nat. Genet.">
        <title>The Rosa genome provides new insights in the design of modern roses.</title>
        <authorList>
            <person name="Bendahmane M."/>
        </authorList>
    </citation>
    <scope>NUCLEOTIDE SEQUENCE [LARGE SCALE GENOMIC DNA]</scope>
    <source>
        <strain evidence="8">cv. Old Blush</strain>
    </source>
</reference>
<comment type="cofactor">
    <cofactor evidence="1 6">
        <name>Mg(2+)</name>
        <dbReference type="ChEBI" id="CHEBI:18420"/>
    </cofactor>
</comment>
<dbReference type="Gene3D" id="3.40.190.80">
    <property type="match status" value="1"/>
</dbReference>
<evidence type="ECO:0000256" key="6">
    <source>
        <dbReference type="PIRSR" id="PIRSR600760-2"/>
    </source>
</evidence>
<dbReference type="GO" id="GO:0008441">
    <property type="term" value="F:3'(2'),5'-bisphosphate nucleotidase activity"/>
    <property type="evidence" value="ECO:0007669"/>
    <property type="project" value="TreeGrafter"/>
</dbReference>
<dbReference type="InterPro" id="IPR051090">
    <property type="entry name" value="Inositol_monoP_superfamily"/>
</dbReference>
<keyword evidence="4 7" id="KW-0378">Hydrolase</keyword>
<evidence type="ECO:0000256" key="4">
    <source>
        <dbReference type="ARBA" id="ARBA00022801"/>
    </source>
</evidence>
<sequence length="426" mass="45493">MILAHSSRHFSTVRFTLSTSSSPAPPHTRTLTFTSTSLRCRLSNFKCSSRLPFAAEAAKHYRELEAAIAVVETASNLCVEVQTALASSAGGVLEKNDQTPVTVADFSVQALISLELGRRFPSIPLVAEEDSASVRENNLVEPVVSAVVDKAGAGETPLTAEDVLEAIDRGGPEAFRFGAQPATYWLLDPIDGTRGFVNGNKALFVVGLALVVDGEIVLGVMGCPHWQESNKCINGVQEEKSIPSETGLLMVSHIGCGTWTRSLSSVLNGTPKIPYSWTRCFVDGSSVVAQARFCIIQSEPWEALPPSAFFTSTTNADSVGEGQVLVLKPCCGSLCKYLLVASGRGSVFIQRQKEKVIKAWDHAVGIICVLEAGGRATDWKGNQVDLAADEAGRRSIYPQDGILVSNGKLHNQLLELISSTSSTVLG</sequence>
<dbReference type="AlphaFoldDB" id="A0A2P6Q3J7"/>
<keyword evidence="3 6" id="KW-0479">Metal-binding</keyword>
<dbReference type="Gene3D" id="3.30.540.10">
    <property type="entry name" value="Fructose-1,6-Bisphosphatase, subunit A, domain 1"/>
    <property type="match status" value="1"/>
</dbReference>
<dbReference type="STRING" id="74649.A0A2P6Q3J7"/>
<evidence type="ECO:0000256" key="1">
    <source>
        <dbReference type="ARBA" id="ARBA00001946"/>
    </source>
</evidence>
<evidence type="ECO:0000313" key="7">
    <source>
        <dbReference type="EMBL" id="PRQ28719.1"/>
    </source>
</evidence>
<accession>A0A2P6Q3J7</accession>
<dbReference type="InterPro" id="IPR020583">
    <property type="entry name" value="Inositol_monoP_metal-BS"/>
</dbReference>
<comment type="caution">
    <text evidence="7">The sequence shown here is derived from an EMBL/GenBank/DDBJ whole genome shotgun (WGS) entry which is preliminary data.</text>
</comment>
<feature type="binding site" evidence="6">
    <location>
        <position position="128"/>
    </location>
    <ligand>
        <name>Mg(2+)</name>
        <dbReference type="ChEBI" id="CHEBI:18420"/>
        <label>1</label>
        <note>catalytic</note>
    </ligand>
</feature>
<protein>
    <submittedName>
        <fullName evidence="7">Putative phosphoric monoester hydrolase</fullName>
        <ecNumber evidence="7">3.1.3.-</ecNumber>
    </submittedName>
</protein>
<dbReference type="EC" id="3.1.3.-" evidence="7"/>
<feature type="binding site" evidence="6">
    <location>
        <position position="190"/>
    </location>
    <ligand>
        <name>Mg(2+)</name>
        <dbReference type="ChEBI" id="CHEBI:18420"/>
        <label>1</label>
        <note>catalytic</note>
    </ligand>
</feature>
<dbReference type="PROSITE" id="PS00629">
    <property type="entry name" value="IMP_1"/>
    <property type="match status" value="1"/>
</dbReference>
<evidence type="ECO:0000256" key="2">
    <source>
        <dbReference type="ARBA" id="ARBA00009759"/>
    </source>
</evidence>
<keyword evidence="5 6" id="KW-0460">Magnesium</keyword>
<gene>
    <name evidence="7" type="ORF">RchiOBHm_Chr5g0006041</name>
</gene>
<dbReference type="PANTHER" id="PTHR43200:SF4">
    <property type="entry name" value="PAP-SPECIFIC PHOSPHATASE, MITOCHONDRIAL-RELATED"/>
    <property type="match status" value="1"/>
</dbReference>
<dbReference type="SUPFAM" id="SSF56655">
    <property type="entry name" value="Carbohydrate phosphatase"/>
    <property type="match status" value="1"/>
</dbReference>
<dbReference type="PANTHER" id="PTHR43200">
    <property type="entry name" value="PHOSPHATASE"/>
    <property type="match status" value="1"/>
</dbReference>
<dbReference type="Proteomes" id="UP000238479">
    <property type="component" value="Chromosome 5"/>
</dbReference>
<dbReference type="InterPro" id="IPR000760">
    <property type="entry name" value="Inositol_monophosphatase-like"/>
</dbReference>
<organism evidence="7 8">
    <name type="scientific">Rosa chinensis</name>
    <name type="common">China rose</name>
    <dbReference type="NCBI Taxonomy" id="74649"/>
    <lineage>
        <taxon>Eukaryota</taxon>
        <taxon>Viridiplantae</taxon>
        <taxon>Streptophyta</taxon>
        <taxon>Embryophyta</taxon>
        <taxon>Tracheophyta</taxon>
        <taxon>Spermatophyta</taxon>
        <taxon>Magnoliopsida</taxon>
        <taxon>eudicotyledons</taxon>
        <taxon>Gunneridae</taxon>
        <taxon>Pentapetalae</taxon>
        <taxon>rosids</taxon>
        <taxon>fabids</taxon>
        <taxon>Rosales</taxon>
        <taxon>Rosaceae</taxon>
        <taxon>Rosoideae</taxon>
        <taxon>Rosoideae incertae sedis</taxon>
        <taxon>Rosa</taxon>
    </lineage>
</organism>
<dbReference type="EMBL" id="PDCK01000043">
    <property type="protein sequence ID" value="PRQ28719.1"/>
    <property type="molecule type" value="Genomic_DNA"/>
</dbReference>
<proteinExistence type="inferred from homology"/>
<dbReference type="OrthoDB" id="411145at2759"/>
<feature type="binding site" evidence="6">
    <location>
        <position position="188"/>
    </location>
    <ligand>
        <name>Mg(2+)</name>
        <dbReference type="ChEBI" id="CHEBI:18420"/>
        <label>1</label>
        <note>catalytic</note>
    </ligand>
</feature>
<evidence type="ECO:0000256" key="5">
    <source>
        <dbReference type="ARBA" id="ARBA00022842"/>
    </source>
</evidence>
<dbReference type="CDD" id="cd01517">
    <property type="entry name" value="PAP_phosphatase"/>
    <property type="match status" value="1"/>
</dbReference>
<keyword evidence="8" id="KW-1185">Reference proteome</keyword>
<comment type="similarity">
    <text evidence="2">Belongs to the inositol monophosphatase superfamily.</text>
</comment>
<dbReference type="Pfam" id="PF00459">
    <property type="entry name" value="Inositol_P"/>
    <property type="match status" value="1"/>
</dbReference>
<dbReference type="Gramene" id="PRQ28719">
    <property type="protein sequence ID" value="PRQ28719"/>
    <property type="gene ID" value="RchiOBHm_Chr5g0006041"/>
</dbReference>
<evidence type="ECO:0000256" key="3">
    <source>
        <dbReference type="ARBA" id="ARBA00022723"/>
    </source>
</evidence>